<keyword evidence="12" id="KW-1185">Reference proteome</keyword>
<keyword evidence="2 9" id="KW-0813">Transport</keyword>
<evidence type="ECO:0000256" key="8">
    <source>
        <dbReference type="ARBA" id="ARBA00038436"/>
    </source>
</evidence>
<name>A0A5N7MPC8_9HYPH</name>
<comment type="caution">
    <text evidence="11">The sequence shown here is derived from an EMBL/GenBank/DDBJ whole genome shotgun (WGS) entry which is preliminary data.</text>
</comment>
<feature type="transmembrane region" description="Helical" evidence="9">
    <location>
        <begin position="24"/>
        <end position="43"/>
    </location>
</feature>
<dbReference type="InterPro" id="IPR055348">
    <property type="entry name" value="DctQ"/>
</dbReference>
<evidence type="ECO:0000256" key="6">
    <source>
        <dbReference type="ARBA" id="ARBA00022989"/>
    </source>
</evidence>
<evidence type="ECO:0000313" key="12">
    <source>
        <dbReference type="Proteomes" id="UP000403266"/>
    </source>
</evidence>
<dbReference type="Proteomes" id="UP000403266">
    <property type="component" value="Unassembled WGS sequence"/>
</dbReference>
<evidence type="ECO:0000256" key="1">
    <source>
        <dbReference type="ARBA" id="ARBA00004429"/>
    </source>
</evidence>
<evidence type="ECO:0000256" key="4">
    <source>
        <dbReference type="ARBA" id="ARBA00022519"/>
    </source>
</evidence>
<feature type="domain" description="Tripartite ATP-independent periplasmic transporters DctQ component" evidence="10">
    <location>
        <begin position="34"/>
        <end position="160"/>
    </location>
</feature>
<keyword evidence="3" id="KW-1003">Cell membrane</keyword>
<evidence type="ECO:0000256" key="5">
    <source>
        <dbReference type="ARBA" id="ARBA00022692"/>
    </source>
</evidence>
<dbReference type="PANTHER" id="PTHR35011:SF2">
    <property type="entry name" value="2,3-DIKETO-L-GULONATE TRAP TRANSPORTER SMALL PERMEASE PROTEIN YIAM"/>
    <property type="match status" value="1"/>
</dbReference>
<keyword evidence="5 9" id="KW-0812">Transmembrane</keyword>
<evidence type="ECO:0000256" key="2">
    <source>
        <dbReference type="ARBA" id="ARBA00022448"/>
    </source>
</evidence>
<evidence type="ECO:0000256" key="3">
    <source>
        <dbReference type="ARBA" id="ARBA00022475"/>
    </source>
</evidence>
<dbReference type="AlphaFoldDB" id="A0A5N7MPC8"/>
<evidence type="ECO:0000256" key="7">
    <source>
        <dbReference type="ARBA" id="ARBA00023136"/>
    </source>
</evidence>
<evidence type="ECO:0000256" key="9">
    <source>
        <dbReference type="RuleBase" id="RU369079"/>
    </source>
</evidence>
<evidence type="ECO:0000259" key="10">
    <source>
        <dbReference type="Pfam" id="PF04290"/>
    </source>
</evidence>
<comment type="subcellular location">
    <subcellularLocation>
        <location evidence="1 9">Cell inner membrane</location>
        <topology evidence="1 9">Multi-pass membrane protein</topology>
    </subcellularLocation>
</comment>
<dbReference type="InterPro" id="IPR007387">
    <property type="entry name" value="TRAP_DctQ"/>
</dbReference>
<proteinExistence type="inferred from homology"/>
<dbReference type="PANTHER" id="PTHR35011">
    <property type="entry name" value="2,3-DIKETO-L-GULONATE TRAP TRANSPORTER SMALL PERMEASE PROTEIN YIAM"/>
    <property type="match status" value="1"/>
</dbReference>
<dbReference type="OrthoDB" id="9791324at2"/>
<dbReference type="Pfam" id="PF04290">
    <property type="entry name" value="DctQ"/>
    <property type="match status" value="1"/>
</dbReference>
<keyword evidence="6 9" id="KW-1133">Transmembrane helix</keyword>
<dbReference type="GO" id="GO:0015740">
    <property type="term" value="P:C4-dicarboxylate transport"/>
    <property type="evidence" value="ECO:0007669"/>
    <property type="project" value="TreeGrafter"/>
</dbReference>
<accession>A0A5N7MPC8</accession>
<keyword evidence="7 9" id="KW-0472">Membrane</keyword>
<feature type="transmembrane region" description="Helical" evidence="9">
    <location>
        <begin position="138"/>
        <end position="159"/>
    </location>
</feature>
<sequence>MATGGGALAVAGVLDRVVGFTCRAVILLTGIALLAILTANVVARYVLESGGFRFAQELPERLFPWFIMAGVALAVQKGGHMAVESVLSRLNRQGARILLLVGHAINIASYAVLGWEAMGVADIVSIEKSPVLGLSSSYSYYALALGCIAVILTTFALALRVAVIGPEAMPTPDPEETGI</sequence>
<comment type="similarity">
    <text evidence="8 9">Belongs to the TRAP transporter small permease family.</text>
</comment>
<comment type="subunit">
    <text evidence="9">The complex comprises the extracytoplasmic solute receptor protein and the two transmembrane proteins.</text>
</comment>
<feature type="transmembrane region" description="Helical" evidence="9">
    <location>
        <begin position="63"/>
        <end position="83"/>
    </location>
</feature>
<keyword evidence="4 9" id="KW-0997">Cell inner membrane</keyword>
<gene>
    <name evidence="11" type="ORF">FS320_11670</name>
</gene>
<dbReference type="EMBL" id="VOSK01000033">
    <property type="protein sequence ID" value="MPR25866.1"/>
    <property type="molecule type" value="Genomic_DNA"/>
</dbReference>
<feature type="transmembrane region" description="Helical" evidence="9">
    <location>
        <begin position="95"/>
        <end position="118"/>
    </location>
</feature>
<evidence type="ECO:0000313" key="11">
    <source>
        <dbReference type="EMBL" id="MPR25866.1"/>
    </source>
</evidence>
<dbReference type="GO" id="GO:0022857">
    <property type="term" value="F:transmembrane transporter activity"/>
    <property type="evidence" value="ECO:0007669"/>
    <property type="project" value="UniProtKB-UniRule"/>
</dbReference>
<comment type="function">
    <text evidence="9">Part of the tripartite ATP-independent periplasmic (TRAP) transport system.</text>
</comment>
<protein>
    <recommendedName>
        <fullName evidence="9">TRAP transporter small permease protein</fullName>
    </recommendedName>
</protein>
<dbReference type="GO" id="GO:0005886">
    <property type="term" value="C:plasma membrane"/>
    <property type="evidence" value="ECO:0007669"/>
    <property type="project" value="UniProtKB-SubCell"/>
</dbReference>
<organism evidence="11 12">
    <name type="scientific">Microvirga tunisiensis</name>
    <dbReference type="NCBI Taxonomy" id="2108360"/>
    <lineage>
        <taxon>Bacteria</taxon>
        <taxon>Pseudomonadati</taxon>
        <taxon>Pseudomonadota</taxon>
        <taxon>Alphaproteobacteria</taxon>
        <taxon>Hyphomicrobiales</taxon>
        <taxon>Methylobacteriaceae</taxon>
        <taxon>Microvirga</taxon>
    </lineage>
</organism>
<reference evidence="11 12" key="1">
    <citation type="journal article" date="2019" name="Syst. Appl. Microbiol.">
        <title>Microvirga tunisiensis sp. nov., a root nodule symbiotic bacterium isolated from Lupinus micranthus and L. luteus grown in Northern Tunisia.</title>
        <authorList>
            <person name="Msaddak A."/>
            <person name="Rejili M."/>
            <person name="Duran D."/>
            <person name="Mars M."/>
            <person name="Palacios J.M."/>
            <person name="Ruiz-Argueso T."/>
            <person name="Rey L."/>
            <person name="Imperial J."/>
        </authorList>
    </citation>
    <scope>NUCLEOTIDE SEQUENCE [LARGE SCALE GENOMIC DNA]</scope>
    <source>
        <strain evidence="11 12">Lmie10</strain>
    </source>
</reference>